<feature type="region of interest" description="Disordered" evidence="4">
    <location>
        <begin position="382"/>
        <end position="426"/>
    </location>
</feature>
<reference evidence="5" key="1">
    <citation type="submission" date="2023-06" db="EMBL/GenBank/DDBJ databases">
        <title>Male Hemibagrus guttatus genome.</title>
        <authorList>
            <person name="Bian C."/>
        </authorList>
    </citation>
    <scope>NUCLEOTIDE SEQUENCE</scope>
    <source>
        <strain evidence="5">Male_cb2023</strain>
        <tissue evidence="5">Muscle</tissue>
    </source>
</reference>
<dbReference type="PANTHER" id="PTHR24104:SF53">
    <property type="match status" value="1"/>
</dbReference>
<evidence type="ECO:0000256" key="2">
    <source>
        <dbReference type="PROSITE-ProRule" id="PRU00504"/>
    </source>
</evidence>
<dbReference type="InterPro" id="IPR036388">
    <property type="entry name" value="WH-like_DNA-bd_sf"/>
</dbReference>
<dbReference type="GO" id="GO:0000209">
    <property type="term" value="P:protein polyubiquitination"/>
    <property type="evidence" value="ECO:0007669"/>
    <property type="project" value="TreeGrafter"/>
</dbReference>
<dbReference type="PROSITE" id="PS51125">
    <property type="entry name" value="NHL"/>
    <property type="match status" value="2"/>
</dbReference>
<name>A0AAE0R5M4_9TELE</name>
<keyword evidence="1" id="KW-0677">Repeat</keyword>
<dbReference type="PANTHER" id="PTHR24104">
    <property type="entry name" value="E3 UBIQUITIN-PROTEIN LIGASE NHLRC1-RELATED"/>
    <property type="match status" value="1"/>
</dbReference>
<evidence type="ECO:0008006" key="7">
    <source>
        <dbReference type="Google" id="ProtNLM"/>
    </source>
</evidence>
<feature type="compositionally biased region" description="Polar residues" evidence="4">
    <location>
        <begin position="400"/>
        <end position="414"/>
    </location>
</feature>
<feature type="compositionally biased region" description="Basic and acidic residues" evidence="4">
    <location>
        <begin position="415"/>
        <end position="426"/>
    </location>
</feature>
<proteinExistence type="predicted"/>
<dbReference type="GO" id="GO:0043161">
    <property type="term" value="P:proteasome-mediated ubiquitin-dependent protein catabolic process"/>
    <property type="evidence" value="ECO:0007669"/>
    <property type="project" value="TreeGrafter"/>
</dbReference>
<dbReference type="GO" id="GO:0061630">
    <property type="term" value="F:ubiquitin protein ligase activity"/>
    <property type="evidence" value="ECO:0007669"/>
    <property type="project" value="TreeGrafter"/>
</dbReference>
<dbReference type="Pfam" id="PF01436">
    <property type="entry name" value="NHL"/>
    <property type="match status" value="2"/>
</dbReference>
<keyword evidence="3" id="KW-0175">Coiled coil</keyword>
<dbReference type="InterPro" id="IPR001258">
    <property type="entry name" value="NHL_repeat"/>
</dbReference>
<feature type="repeat" description="NHL" evidence="2">
    <location>
        <begin position="809"/>
        <end position="840"/>
    </location>
</feature>
<dbReference type="Gene3D" id="1.10.10.10">
    <property type="entry name" value="Winged helix-like DNA-binding domain superfamily/Winged helix DNA-binding domain"/>
    <property type="match status" value="1"/>
</dbReference>
<dbReference type="SUPFAM" id="SSF101898">
    <property type="entry name" value="NHL repeat"/>
    <property type="match status" value="1"/>
</dbReference>
<sequence length="881" mass="97301">MAKTKELSKDTRNKIVDLHQAGKTESAIVEQSNSEGPENQKQCIMVSSHPLPCWATQALCDLAVSETELRRLRERQAVEAEMVGRGVERAMLGAQREERRLLERVEQDHRDLQRRLEQLQRDNAAAVRVGQALIDQHLRKICQIRDQIKKTNEKNANGDKIGGEVDQKYDLLLKSVAELLQPWEISLALKRVSFKPSAQPKAVTFGEIMVQDHAVNLPVGACGLKGQLCSLHASGGQCDKWTEPGKEGRNMPDGAGPGHSQILMSSNSCGNQRAIRKIKLSAQSDKECGEDVKPLSLHMGHWHPKLVPSERESLQEEEYESRTSESKGDELFMAVPELLSNMELEDFMCQQNGSLQSLASEAARKQLESLSSEREYQPQRVPFLCNHCEDPKTDRREQNSLKGGSRISSMPSPRSQRDPNSSHRCQDLLSHDRSLSHLTTSFDDHGYNRTPSPAESVDSGYTFIVSSSKNYTTPNHRLSRSSSELSRPLIIGKDQSSKWKANRHQQSSALQTKAGPSHGNYSQKEHPQHKGWSWGVSRSLSMSVIDGSSQDGLNQHVSTGSKRMDGVKIWGERSKSALMEFEEDAQRLSAEKMSLVRRFGKQGSGRADLTLPSGVHATPQGQLFLVDCGNARVQVFDQYGNVFQQVTSTNNDPGGSSGSCRNYFDVAVNSKGLIALSCAAERALLIFNRHGRLLQTFGGGPYIAGVPRDELEAPRGVTVTQKDEFLVADIRKGTLSSLRLEPKTGSRLERTVVTGFHRPYLVTACLHTGLVAVSERGSEAGREPCVKVLGSDWNILRILGVCSSMGPVLTSPWGLCIDSNGAVLVADWAEQHRVVLYPPEGLGRTVVTEGLSSPRGLALLPNGFLVVSDSMHHCIKIYQYK</sequence>
<dbReference type="EMBL" id="JAUCMX010000006">
    <property type="protein sequence ID" value="KAK3542959.1"/>
    <property type="molecule type" value="Genomic_DNA"/>
</dbReference>
<keyword evidence="6" id="KW-1185">Reference proteome</keyword>
<feature type="region of interest" description="Disordered" evidence="4">
    <location>
        <begin position="1"/>
        <end position="36"/>
    </location>
</feature>
<evidence type="ECO:0000256" key="3">
    <source>
        <dbReference type="SAM" id="Coils"/>
    </source>
</evidence>
<evidence type="ECO:0000313" key="5">
    <source>
        <dbReference type="EMBL" id="KAK3542959.1"/>
    </source>
</evidence>
<dbReference type="AlphaFoldDB" id="A0AAE0R5M4"/>
<protein>
    <recommendedName>
        <fullName evidence="7">E3 ubiquitin-protein ligase TRIM32</fullName>
    </recommendedName>
</protein>
<feature type="compositionally biased region" description="Basic and acidic residues" evidence="4">
    <location>
        <begin position="308"/>
        <end position="328"/>
    </location>
</feature>
<dbReference type="Proteomes" id="UP001274896">
    <property type="component" value="Unassembled WGS sequence"/>
</dbReference>
<dbReference type="Gene3D" id="2.120.10.30">
    <property type="entry name" value="TolB, C-terminal domain"/>
    <property type="match status" value="1"/>
</dbReference>
<dbReference type="InterPro" id="IPR050952">
    <property type="entry name" value="TRIM-NHL_E3_ligases"/>
</dbReference>
<dbReference type="InterPro" id="IPR011042">
    <property type="entry name" value="6-blade_b-propeller_TolB-like"/>
</dbReference>
<feature type="compositionally biased region" description="Basic and acidic residues" evidence="4">
    <location>
        <begin position="1"/>
        <end position="22"/>
    </location>
</feature>
<comment type="caution">
    <text evidence="5">The sequence shown here is derived from an EMBL/GenBank/DDBJ whole genome shotgun (WGS) entry which is preliminary data.</text>
</comment>
<feature type="repeat" description="NHL" evidence="2">
    <location>
        <begin position="596"/>
        <end position="639"/>
    </location>
</feature>
<accession>A0AAE0R5M4</accession>
<evidence type="ECO:0000256" key="1">
    <source>
        <dbReference type="ARBA" id="ARBA00022737"/>
    </source>
</evidence>
<feature type="compositionally biased region" description="Basic and acidic residues" evidence="4">
    <location>
        <begin position="387"/>
        <end position="399"/>
    </location>
</feature>
<feature type="compositionally biased region" description="Low complexity" evidence="4">
    <location>
        <begin position="480"/>
        <end position="489"/>
    </location>
</feature>
<feature type="coiled-coil region" evidence="3">
    <location>
        <begin position="95"/>
        <end position="129"/>
    </location>
</feature>
<evidence type="ECO:0000256" key="4">
    <source>
        <dbReference type="SAM" id="MobiDB-lite"/>
    </source>
</evidence>
<organism evidence="5 6">
    <name type="scientific">Hemibagrus guttatus</name>
    <dbReference type="NCBI Taxonomy" id="175788"/>
    <lineage>
        <taxon>Eukaryota</taxon>
        <taxon>Metazoa</taxon>
        <taxon>Chordata</taxon>
        <taxon>Craniata</taxon>
        <taxon>Vertebrata</taxon>
        <taxon>Euteleostomi</taxon>
        <taxon>Actinopterygii</taxon>
        <taxon>Neopterygii</taxon>
        <taxon>Teleostei</taxon>
        <taxon>Ostariophysi</taxon>
        <taxon>Siluriformes</taxon>
        <taxon>Bagridae</taxon>
        <taxon>Hemibagrus</taxon>
    </lineage>
</organism>
<feature type="region of interest" description="Disordered" evidence="4">
    <location>
        <begin position="468"/>
        <end position="533"/>
    </location>
</feature>
<feature type="region of interest" description="Disordered" evidence="4">
    <location>
        <begin position="301"/>
        <end position="328"/>
    </location>
</feature>
<evidence type="ECO:0000313" key="6">
    <source>
        <dbReference type="Proteomes" id="UP001274896"/>
    </source>
</evidence>
<gene>
    <name evidence="5" type="ORF">QTP70_007912</name>
</gene>